<name>A0A5C4NLH7_9RHOB</name>
<comment type="subcellular location">
    <subcellularLocation>
        <location evidence="1">Cytoplasm</location>
    </subcellularLocation>
</comment>
<feature type="compositionally biased region" description="Pro residues" evidence="6">
    <location>
        <begin position="133"/>
        <end position="142"/>
    </location>
</feature>
<evidence type="ECO:0000256" key="6">
    <source>
        <dbReference type="SAM" id="MobiDB-lite"/>
    </source>
</evidence>
<evidence type="ECO:0000256" key="1">
    <source>
        <dbReference type="ARBA" id="ARBA00004496"/>
    </source>
</evidence>
<keyword evidence="3" id="KW-0805">Transcription regulation</keyword>
<reference evidence="8 9" key="1">
    <citation type="submission" date="2019-06" db="EMBL/GenBank/DDBJ databases">
        <authorList>
            <person name="Jiang L."/>
        </authorList>
    </citation>
    <scope>NUCLEOTIDE SEQUENCE [LARGE SCALE GENOMIC DNA]</scope>
    <source>
        <strain evidence="8 9">YIM 48858</strain>
    </source>
</reference>
<dbReference type="PANTHER" id="PTHR30204">
    <property type="entry name" value="REDOX-CYCLING DRUG-SENSING TRANSCRIPTIONAL ACTIVATOR SOXR"/>
    <property type="match status" value="1"/>
</dbReference>
<dbReference type="PRINTS" id="PR00040">
    <property type="entry name" value="HTHMERR"/>
</dbReference>
<dbReference type="OrthoDB" id="9802944at2"/>
<feature type="domain" description="HTH merR-type" evidence="7">
    <location>
        <begin position="1"/>
        <end position="69"/>
    </location>
</feature>
<comment type="caution">
    <text evidence="8">The sequence shown here is derived from an EMBL/GenBank/DDBJ whole genome shotgun (WGS) entry which is preliminary data.</text>
</comment>
<evidence type="ECO:0000256" key="5">
    <source>
        <dbReference type="ARBA" id="ARBA00023163"/>
    </source>
</evidence>
<evidence type="ECO:0000256" key="2">
    <source>
        <dbReference type="ARBA" id="ARBA00022490"/>
    </source>
</evidence>
<keyword evidence="2" id="KW-0963">Cytoplasm</keyword>
<dbReference type="Gene3D" id="1.10.1660.10">
    <property type="match status" value="1"/>
</dbReference>
<dbReference type="GO" id="GO:0003677">
    <property type="term" value="F:DNA binding"/>
    <property type="evidence" value="ECO:0007669"/>
    <property type="project" value="UniProtKB-KW"/>
</dbReference>
<dbReference type="InterPro" id="IPR015358">
    <property type="entry name" value="Tscrpt_reg_MerR_DNA-bd"/>
</dbReference>
<dbReference type="Pfam" id="PF09278">
    <property type="entry name" value="MerR-DNA-bind"/>
    <property type="match status" value="1"/>
</dbReference>
<proteinExistence type="predicted"/>
<feature type="compositionally biased region" description="Low complexity" evidence="6">
    <location>
        <begin position="143"/>
        <end position="153"/>
    </location>
</feature>
<dbReference type="PANTHER" id="PTHR30204:SF94">
    <property type="entry name" value="HEAVY METAL-DEPENDENT TRANSCRIPTIONAL REGULATOR HI_0293-RELATED"/>
    <property type="match status" value="1"/>
</dbReference>
<dbReference type="AlphaFoldDB" id="A0A5C4NLH7"/>
<evidence type="ECO:0000256" key="3">
    <source>
        <dbReference type="ARBA" id="ARBA00023015"/>
    </source>
</evidence>
<keyword evidence="9" id="KW-1185">Reference proteome</keyword>
<dbReference type="InterPro" id="IPR011789">
    <property type="entry name" value="CueR"/>
</dbReference>
<dbReference type="GO" id="GO:0045893">
    <property type="term" value="P:positive regulation of DNA-templated transcription"/>
    <property type="evidence" value="ECO:0007669"/>
    <property type="project" value="InterPro"/>
</dbReference>
<dbReference type="InterPro" id="IPR009061">
    <property type="entry name" value="DNA-bd_dom_put_sf"/>
</dbReference>
<dbReference type="SMART" id="SM00422">
    <property type="entry name" value="HTH_MERR"/>
    <property type="match status" value="1"/>
</dbReference>
<dbReference type="EMBL" id="VDFV01000001">
    <property type="protein sequence ID" value="TNC74745.1"/>
    <property type="molecule type" value="Genomic_DNA"/>
</dbReference>
<dbReference type="PROSITE" id="PS50937">
    <property type="entry name" value="HTH_MERR_2"/>
    <property type="match status" value="1"/>
</dbReference>
<dbReference type="RefSeq" id="WP_139079739.1">
    <property type="nucleotide sequence ID" value="NZ_VDFV01000001.1"/>
</dbReference>
<keyword evidence="4" id="KW-0238">DNA-binding</keyword>
<dbReference type="NCBIfam" id="TIGR02044">
    <property type="entry name" value="CueR"/>
    <property type="match status" value="1"/>
</dbReference>
<dbReference type="Pfam" id="PF00376">
    <property type="entry name" value="MerR"/>
    <property type="match status" value="1"/>
</dbReference>
<dbReference type="SUPFAM" id="SSF46955">
    <property type="entry name" value="Putative DNA-binding domain"/>
    <property type="match status" value="1"/>
</dbReference>
<dbReference type="InterPro" id="IPR000551">
    <property type="entry name" value="MerR-type_HTH_dom"/>
</dbReference>
<keyword evidence="5" id="KW-0804">Transcription</keyword>
<sequence>MNIGDAAKASGVSAKMIRYYEEIGLVPKAARRGSGYRDYGEADVHRLRFIRRARDLGFAVEEIGELLALWSDRTRASSAVKAMALSHVEDLRRKRDEIDGMIATLEGLAACCHGDDRPDCPILEELATETAPVGPPPGPPRFGRPGGRAPQRS</sequence>
<dbReference type="InterPro" id="IPR047057">
    <property type="entry name" value="MerR_fam"/>
</dbReference>
<evidence type="ECO:0000313" key="9">
    <source>
        <dbReference type="Proteomes" id="UP000305709"/>
    </source>
</evidence>
<gene>
    <name evidence="8" type="primary">cueR</name>
    <name evidence="8" type="ORF">FHG71_01000</name>
</gene>
<protein>
    <submittedName>
        <fullName evidence="8">Cu(I)-responsive transcriptional regulator</fullName>
    </submittedName>
</protein>
<evidence type="ECO:0000313" key="8">
    <source>
        <dbReference type="EMBL" id="TNC74745.1"/>
    </source>
</evidence>
<evidence type="ECO:0000259" key="7">
    <source>
        <dbReference type="PROSITE" id="PS50937"/>
    </source>
</evidence>
<organism evidence="8 9">
    <name type="scientific">Rubellimicrobium roseum</name>
    <dbReference type="NCBI Taxonomy" id="687525"/>
    <lineage>
        <taxon>Bacteria</taxon>
        <taxon>Pseudomonadati</taxon>
        <taxon>Pseudomonadota</taxon>
        <taxon>Alphaproteobacteria</taxon>
        <taxon>Rhodobacterales</taxon>
        <taxon>Roseobacteraceae</taxon>
        <taxon>Rubellimicrobium</taxon>
    </lineage>
</organism>
<evidence type="ECO:0000256" key="4">
    <source>
        <dbReference type="ARBA" id="ARBA00023125"/>
    </source>
</evidence>
<accession>A0A5C4NLH7</accession>
<dbReference type="PROSITE" id="PS00552">
    <property type="entry name" value="HTH_MERR_1"/>
    <property type="match status" value="1"/>
</dbReference>
<dbReference type="GO" id="GO:0005737">
    <property type="term" value="C:cytoplasm"/>
    <property type="evidence" value="ECO:0007669"/>
    <property type="project" value="UniProtKB-SubCell"/>
</dbReference>
<dbReference type="CDD" id="cd01108">
    <property type="entry name" value="HTH_CueR"/>
    <property type="match status" value="1"/>
</dbReference>
<dbReference type="Proteomes" id="UP000305709">
    <property type="component" value="Unassembled WGS sequence"/>
</dbReference>
<feature type="region of interest" description="Disordered" evidence="6">
    <location>
        <begin position="128"/>
        <end position="153"/>
    </location>
</feature>
<dbReference type="GO" id="GO:0003700">
    <property type="term" value="F:DNA-binding transcription factor activity"/>
    <property type="evidence" value="ECO:0007669"/>
    <property type="project" value="InterPro"/>
</dbReference>
<dbReference type="GO" id="GO:0005507">
    <property type="term" value="F:copper ion binding"/>
    <property type="evidence" value="ECO:0007669"/>
    <property type="project" value="InterPro"/>
</dbReference>